<dbReference type="WBParaSite" id="ACAC_0000853501-mRNA-1">
    <property type="protein sequence ID" value="ACAC_0000853501-mRNA-1"/>
    <property type="gene ID" value="ACAC_0000853501"/>
</dbReference>
<dbReference type="Proteomes" id="UP000035642">
    <property type="component" value="Unassembled WGS sequence"/>
</dbReference>
<sequence>MITHSFSIFSRYTSTEMLQFVNSNNRRQCSNPTISRFSRKQPTFQPTPILAIPFIDNSTVQHENASYVSLRQVFSSPETVDDEIGLALNQPLQGQKVSFNRYLDPYLQNRYPYGR</sequence>
<keyword evidence="1" id="KW-1185">Reference proteome</keyword>
<proteinExistence type="predicted"/>
<accession>A0A0K0DD11</accession>
<organism evidence="1 2">
    <name type="scientific">Angiostrongylus cantonensis</name>
    <name type="common">Rat lungworm</name>
    <dbReference type="NCBI Taxonomy" id="6313"/>
    <lineage>
        <taxon>Eukaryota</taxon>
        <taxon>Metazoa</taxon>
        <taxon>Ecdysozoa</taxon>
        <taxon>Nematoda</taxon>
        <taxon>Chromadorea</taxon>
        <taxon>Rhabditida</taxon>
        <taxon>Rhabditina</taxon>
        <taxon>Rhabditomorpha</taxon>
        <taxon>Strongyloidea</taxon>
        <taxon>Metastrongylidae</taxon>
        <taxon>Angiostrongylus</taxon>
    </lineage>
</organism>
<protein>
    <submittedName>
        <fullName evidence="2">Uncharacterized protein</fullName>
    </submittedName>
</protein>
<name>A0A0K0DD11_ANGCA</name>
<reference evidence="2" key="2">
    <citation type="submission" date="2017-02" db="UniProtKB">
        <authorList>
            <consortium name="WormBaseParasite"/>
        </authorList>
    </citation>
    <scope>IDENTIFICATION</scope>
</reference>
<evidence type="ECO:0000313" key="2">
    <source>
        <dbReference type="WBParaSite" id="ACAC_0000853501-mRNA-1"/>
    </source>
</evidence>
<reference evidence="1" key="1">
    <citation type="submission" date="2012-09" db="EMBL/GenBank/DDBJ databases">
        <authorList>
            <person name="Martin A.A."/>
        </authorList>
    </citation>
    <scope>NUCLEOTIDE SEQUENCE</scope>
</reference>
<evidence type="ECO:0000313" key="1">
    <source>
        <dbReference type="Proteomes" id="UP000035642"/>
    </source>
</evidence>
<dbReference type="AlphaFoldDB" id="A0A0K0DD11"/>